<comment type="caution">
    <text evidence="2">Lacks conserved residue(s) required for the propagation of feature annotation.</text>
</comment>
<dbReference type="InterPro" id="IPR050976">
    <property type="entry name" value="Snaclec"/>
</dbReference>
<dbReference type="Gene3D" id="3.10.100.10">
    <property type="entry name" value="Mannose-Binding Protein A, subunit A"/>
    <property type="match status" value="4"/>
</dbReference>
<feature type="domain" description="C-type lectin" evidence="5">
    <location>
        <begin position="475"/>
        <end position="594"/>
    </location>
</feature>
<dbReference type="SMART" id="SM00034">
    <property type="entry name" value="CLECT"/>
    <property type="match status" value="3"/>
</dbReference>
<keyword evidence="3" id="KW-0732">Signal</keyword>
<dbReference type="InterPro" id="IPR016187">
    <property type="entry name" value="CTDL_fold"/>
</dbReference>
<dbReference type="eggNOG" id="KOG4297">
    <property type="taxonomic scope" value="Eukaryota"/>
</dbReference>
<dbReference type="Proteomes" id="UP000008068">
    <property type="component" value="Unassembled WGS sequence"/>
</dbReference>
<dbReference type="InterPro" id="IPR000859">
    <property type="entry name" value="CUB_dom"/>
</dbReference>
<dbReference type="STRING" id="135651.G0N144"/>
<gene>
    <name evidence="6" type="ORF">CAEBREN_19898</name>
</gene>
<dbReference type="InterPro" id="IPR016186">
    <property type="entry name" value="C-type_lectin-like/link_sf"/>
</dbReference>
<evidence type="ECO:0000256" key="2">
    <source>
        <dbReference type="PROSITE-ProRule" id="PRU00059"/>
    </source>
</evidence>
<dbReference type="EMBL" id="GL379826">
    <property type="protein sequence ID" value="EGT49859.1"/>
    <property type="molecule type" value="Genomic_DNA"/>
</dbReference>
<feature type="signal peptide" evidence="3">
    <location>
        <begin position="1"/>
        <end position="15"/>
    </location>
</feature>
<evidence type="ECO:0008006" key="8">
    <source>
        <dbReference type="Google" id="ProtNLM"/>
    </source>
</evidence>
<protein>
    <recommendedName>
        <fullName evidence="8">C-type LECtin</fullName>
    </recommendedName>
</protein>
<dbReference type="PROSITE" id="PS01180">
    <property type="entry name" value="CUB"/>
    <property type="match status" value="2"/>
</dbReference>
<dbReference type="Gene3D" id="2.60.120.290">
    <property type="entry name" value="Spermadhesin, CUB domain"/>
    <property type="match status" value="1"/>
</dbReference>
<dbReference type="CDD" id="cd00037">
    <property type="entry name" value="CLECT"/>
    <property type="match status" value="3"/>
</dbReference>
<feature type="domain" description="C-type lectin" evidence="5">
    <location>
        <begin position="138"/>
        <end position="256"/>
    </location>
</feature>
<sequence length="746" mass="82787">MIFLILSFFTSVVVGTTPAPPTCPDGWTVLNDDTCVRDNRILTNLAISNGQTHPVWLGLTCPGSSWGTCAWDDQSGYTSDYNCFASGSPSSDIGPNAYILTTGNSIGRWVSADGDILSLAYFCEIPTNNQPAFCPNEFNGSCYTMHISLANETIARETCHQECGELASIHSQDENDHIFALYPRTTNQYQYRIGGRTTPDGTGRYWVDGTDFDYQNFDYFNEFNGQCVSVALVFDIIDAEGWMSNPCDEEIPFVCKRPKSAVSCGAVPPTVSPKVVTVPTVAPPPTVTPYPEMCRHTMFDVGNGTVFSPYYPESFNPIMSWDCKYVFTTPPGTKAQMRFSPDSNLIDTPLFYQDALEYCKAYPGGNLVSIHNAIDNRALVTIANDQGYTKPVWLGMTCMDWEYVTCVWEDQTGYSTSYSSFASGYPSLDIGVNSYMITTGNSIGKWVSADGTVQTLSFFCEVPTNGAKMFCPNEVNSFCYSFIAPSPFLPFQQARDYCTSQCGDLASLHSDYENFFIKNLVPYTFYQKNQFWIGAQTDGNALYWTDNSQFDYNNFGFLNPDIGNCSSLSIYTDTVASGQWVSSSCDQKLPFVCKRPKNVTSCTGISPTVIPNGVPLPTVAPRPTVSPNDPEQCHRGAQFFSGSGTIYSPFYPNNYNSLDGGPCVYVITVPHGQIAQVQFTQDTFIKNSWIEFYAQLEDGKQFGNFSGNAPVVPFYSSTNVIKMVFHLFWEYRDANEHWVANYGVKV</sequence>
<dbReference type="SMART" id="SM00042">
    <property type="entry name" value="CUB"/>
    <property type="match status" value="1"/>
</dbReference>
<dbReference type="PANTHER" id="PTHR22991">
    <property type="entry name" value="PROTEIN CBG13490"/>
    <property type="match status" value="1"/>
</dbReference>
<dbReference type="HOGENOM" id="CLU_372656_0_0_1"/>
<dbReference type="InterPro" id="IPR035914">
    <property type="entry name" value="Sperma_CUB_dom_sf"/>
</dbReference>
<evidence type="ECO:0000313" key="6">
    <source>
        <dbReference type="EMBL" id="EGT49859.1"/>
    </source>
</evidence>
<feature type="domain" description="C-type lectin" evidence="5">
    <location>
        <begin position="352"/>
        <end position="446"/>
    </location>
</feature>
<evidence type="ECO:0000313" key="7">
    <source>
        <dbReference type="Proteomes" id="UP000008068"/>
    </source>
</evidence>
<keyword evidence="1" id="KW-1015">Disulfide bond</keyword>
<evidence type="ECO:0000259" key="4">
    <source>
        <dbReference type="PROSITE" id="PS01180"/>
    </source>
</evidence>
<proteinExistence type="predicted"/>
<feature type="chain" id="PRO_5013084808" description="C-type LECtin" evidence="3">
    <location>
        <begin position="16"/>
        <end position="746"/>
    </location>
</feature>
<feature type="domain" description="CUB" evidence="4">
    <location>
        <begin position="294"/>
        <end position="359"/>
    </location>
</feature>
<feature type="domain" description="CUB" evidence="4">
    <location>
        <begin position="633"/>
        <end position="746"/>
    </location>
</feature>
<keyword evidence="7" id="KW-1185">Reference proteome</keyword>
<evidence type="ECO:0000259" key="5">
    <source>
        <dbReference type="PROSITE" id="PS50041"/>
    </source>
</evidence>
<organism evidence="7">
    <name type="scientific">Caenorhabditis brenneri</name>
    <name type="common">Nematode worm</name>
    <dbReference type="NCBI Taxonomy" id="135651"/>
    <lineage>
        <taxon>Eukaryota</taxon>
        <taxon>Metazoa</taxon>
        <taxon>Ecdysozoa</taxon>
        <taxon>Nematoda</taxon>
        <taxon>Chromadorea</taxon>
        <taxon>Rhabditida</taxon>
        <taxon>Rhabditina</taxon>
        <taxon>Rhabditomorpha</taxon>
        <taxon>Rhabditoidea</taxon>
        <taxon>Rhabditidae</taxon>
        <taxon>Peloderinae</taxon>
        <taxon>Caenorhabditis</taxon>
    </lineage>
</organism>
<dbReference type="SUPFAM" id="SSF56436">
    <property type="entry name" value="C-type lectin-like"/>
    <property type="match status" value="4"/>
</dbReference>
<dbReference type="CDD" id="cd00041">
    <property type="entry name" value="CUB"/>
    <property type="match status" value="1"/>
</dbReference>
<name>G0N144_CAEBE</name>
<dbReference type="InParanoid" id="G0N144"/>
<dbReference type="PANTHER" id="PTHR22991:SF41">
    <property type="entry name" value="CUB DOMAIN-CONTAINING PROTEIN-RELATED"/>
    <property type="match status" value="1"/>
</dbReference>
<dbReference type="OrthoDB" id="5877743at2759"/>
<evidence type="ECO:0000256" key="1">
    <source>
        <dbReference type="ARBA" id="ARBA00023157"/>
    </source>
</evidence>
<evidence type="ECO:0000256" key="3">
    <source>
        <dbReference type="SAM" id="SignalP"/>
    </source>
</evidence>
<dbReference type="Pfam" id="PF00431">
    <property type="entry name" value="CUB"/>
    <property type="match status" value="1"/>
</dbReference>
<accession>G0N144</accession>
<dbReference type="SUPFAM" id="SSF49854">
    <property type="entry name" value="Spermadhesin, CUB domain"/>
    <property type="match status" value="1"/>
</dbReference>
<dbReference type="AlphaFoldDB" id="G0N144"/>
<dbReference type="InterPro" id="IPR001304">
    <property type="entry name" value="C-type_lectin-like"/>
</dbReference>
<dbReference type="Pfam" id="PF00059">
    <property type="entry name" value="Lectin_C"/>
    <property type="match status" value="2"/>
</dbReference>
<reference evidence="7" key="1">
    <citation type="submission" date="2011-07" db="EMBL/GenBank/DDBJ databases">
        <authorList>
            <consortium name="Caenorhabditis brenneri Sequencing and Analysis Consortium"/>
            <person name="Wilson R.K."/>
        </authorList>
    </citation>
    <scope>NUCLEOTIDE SEQUENCE [LARGE SCALE GENOMIC DNA]</scope>
    <source>
        <strain evidence="7">PB2801</strain>
    </source>
</reference>
<dbReference type="PROSITE" id="PS50041">
    <property type="entry name" value="C_TYPE_LECTIN_2"/>
    <property type="match status" value="3"/>
</dbReference>